<evidence type="ECO:0000313" key="5">
    <source>
        <dbReference type="Proteomes" id="UP000316476"/>
    </source>
</evidence>
<protein>
    <submittedName>
        <fullName evidence="4">2-hydroxy-3-oxopropionate reductase</fullName>
        <ecNumber evidence="4">1.1.1.60</ecNumber>
    </submittedName>
</protein>
<dbReference type="OrthoDB" id="9812907at2"/>
<proteinExistence type="predicted"/>
<dbReference type="InterPro" id="IPR015815">
    <property type="entry name" value="HIBADH-related"/>
</dbReference>
<dbReference type="InterPro" id="IPR013328">
    <property type="entry name" value="6PGD_dom2"/>
</dbReference>
<dbReference type="Pfam" id="PF03446">
    <property type="entry name" value="NAD_binding_2"/>
    <property type="match status" value="1"/>
</dbReference>
<evidence type="ECO:0000259" key="3">
    <source>
        <dbReference type="Pfam" id="PF21761"/>
    </source>
</evidence>
<dbReference type="RefSeq" id="WP_146415321.1">
    <property type="nucleotide sequence ID" value="NZ_SJPZ01000002.1"/>
</dbReference>
<dbReference type="Pfam" id="PF21761">
    <property type="entry name" value="RedAm-like_C"/>
    <property type="match status" value="1"/>
</dbReference>
<accession>A0A5C6FM39</accession>
<dbReference type="GO" id="GO:0008679">
    <property type="term" value="F:2-hydroxy-3-oxopropionate reductase activity"/>
    <property type="evidence" value="ECO:0007669"/>
    <property type="project" value="UniProtKB-EC"/>
</dbReference>
<dbReference type="GO" id="GO:0050661">
    <property type="term" value="F:NADP binding"/>
    <property type="evidence" value="ECO:0007669"/>
    <property type="project" value="InterPro"/>
</dbReference>
<gene>
    <name evidence="4" type="primary">glxR</name>
    <name evidence="4" type="ORF">V7x_42740</name>
</gene>
<evidence type="ECO:0000313" key="4">
    <source>
        <dbReference type="EMBL" id="TWU62539.1"/>
    </source>
</evidence>
<dbReference type="EC" id="1.1.1.60" evidence="4"/>
<keyword evidence="1 4" id="KW-0560">Oxidoreductase</keyword>
<dbReference type="SUPFAM" id="SSF51735">
    <property type="entry name" value="NAD(P)-binding Rossmann-fold domains"/>
    <property type="match status" value="1"/>
</dbReference>
<dbReference type="Gene3D" id="3.40.50.720">
    <property type="entry name" value="NAD(P)-binding Rossmann-like Domain"/>
    <property type="match status" value="1"/>
</dbReference>
<comment type="caution">
    <text evidence="4">The sequence shown here is derived from an EMBL/GenBank/DDBJ whole genome shotgun (WGS) entry which is preliminary data.</text>
</comment>
<dbReference type="PANTHER" id="PTHR43580">
    <property type="entry name" value="OXIDOREDUCTASE GLYR1-RELATED"/>
    <property type="match status" value="1"/>
</dbReference>
<dbReference type="InterPro" id="IPR051265">
    <property type="entry name" value="HIBADH-related_NP60_sf"/>
</dbReference>
<dbReference type="AlphaFoldDB" id="A0A5C6FM39"/>
<dbReference type="InterPro" id="IPR048666">
    <property type="entry name" value="RedAm-like_C"/>
</dbReference>
<name>A0A5C6FM39_9PLAN</name>
<dbReference type="InterPro" id="IPR036291">
    <property type="entry name" value="NAD(P)-bd_dom_sf"/>
</dbReference>
<feature type="domain" description="NADPH-dependent reductive aminase-like C-terminal" evidence="3">
    <location>
        <begin position="171"/>
        <end position="296"/>
    </location>
</feature>
<evidence type="ECO:0000259" key="2">
    <source>
        <dbReference type="Pfam" id="PF03446"/>
    </source>
</evidence>
<dbReference type="Proteomes" id="UP000316476">
    <property type="component" value="Unassembled WGS sequence"/>
</dbReference>
<feature type="domain" description="6-phosphogluconate dehydrogenase NADP-binding" evidence="2">
    <location>
        <begin position="11"/>
        <end position="165"/>
    </location>
</feature>
<dbReference type="PANTHER" id="PTHR43580:SF2">
    <property type="entry name" value="CYTOKINE-LIKE NUCLEAR FACTOR N-PAC"/>
    <property type="match status" value="1"/>
</dbReference>
<sequence length="302" mass="32313">MEEPANEEPRRISVIGLGNMGSALAKAFIMPENQVTVWNRTASKAQPLAKLGAHVAGSPSDAVAASDVIVVCVPSYAVSNTLFHATEVSGLMGGRTLIQLSTGTPQEAIDGAEWASQHRVNYLDGAIMDVPERVGTSDLIHFYSGRKEIFESHKPWIDHLGVNSYFAGENPGSASALDCGILSFGFGSWLSFIHGAALCESVGIPPEQFSPATFESLNRLVLPTLHSVSEMIGRRDYPGSIAKIKQYVTASDTLVRSSEESGVDSRLPATIADIFRTALNANYGENDLAAVFEVLRTQATSE</sequence>
<dbReference type="PIRSF" id="PIRSF000103">
    <property type="entry name" value="HIBADH"/>
    <property type="match status" value="1"/>
</dbReference>
<organism evidence="4 5">
    <name type="scientific">Crateriforma conspicua</name>
    <dbReference type="NCBI Taxonomy" id="2527996"/>
    <lineage>
        <taxon>Bacteria</taxon>
        <taxon>Pseudomonadati</taxon>
        <taxon>Planctomycetota</taxon>
        <taxon>Planctomycetia</taxon>
        <taxon>Planctomycetales</taxon>
        <taxon>Planctomycetaceae</taxon>
        <taxon>Crateriforma</taxon>
    </lineage>
</organism>
<evidence type="ECO:0000256" key="1">
    <source>
        <dbReference type="ARBA" id="ARBA00023002"/>
    </source>
</evidence>
<reference evidence="4 5" key="1">
    <citation type="submission" date="2019-02" db="EMBL/GenBank/DDBJ databases">
        <title>Deep-cultivation of Planctomycetes and their phenomic and genomic characterization uncovers novel biology.</title>
        <authorList>
            <person name="Wiegand S."/>
            <person name="Jogler M."/>
            <person name="Boedeker C."/>
            <person name="Pinto D."/>
            <person name="Vollmers J."/>
            <person name="Rivas-Marin E."/>
            <person name="Kohn T."/>
            <person name="Peeters S.H."/>
            <person name="Heuer A."/>
            <person name="Rast P."/>
            <person name="Oberbeckmann S."/>
            <person name="Bunk B."/>
            <person name="Jeske O."/>
            <person name="Meyerdierks A."/>
            <person name="Storesund J.E."/>
            <person name="Kallscheuer N."/>
            <person name="Luecker S."/>
            <person name="Lage O.M."/>
            <person name="Pohl T."/>
            <person name="Merkel B.J."/>
            <person name="Hornburger P."/>
            <person name="Mueller R.-W."/>
            <person name="Bruemmer F."/>
            <person name="Labrenz M."/>
            <person name="Spormann A.M."/>
            <person name="Op Den Camp H."/>
            <person name="Overmann J."/>
            <person name="Amann R."/>
            <person name="Jetten M.S.M."/>
            <person name="Mascher T."/>
            <person name="Medema M.H."/>
            <person name="Devos D.P."/>
            <person name="Kaster A.-K."/>
            <person name="Ovreas L."/>
            <person name="Rohde M."/>
            <person name="Galperin M.Y."/>
            <person name="Jogler C."/>
        </authorList>
    </citation>
    <scope>NUCLEOTIDE SEQUENCE [LARGE SCALE GENOMIC DNA]</scope>
    <source>
        <strain evidence="4 5">V7</strain>
    </source>
</reference>
<dbReference type="InterPro" id="IPR006115">
    <property type="entry name" value="6PGDH_NADP-bd"/>
</dbReference>
<dbReference type="Gene3D" id="1.10.1040.10">
    <property type="entry name" value="N-(1-d-carboxylethyl)-l-norvaline Dehydrogenase, domain 2"/>
    <property type="match status" value="1"/>
</dbReference>
<dbReference type="EMBL" id="SJPZ01000002">
    <property type="protein sequence ID" value="TWU62539.1"/>
    <property type="molecule type" value="Genomic_DNA"/>
</dbReference>